<dbReference type="Proteomes" id="UP000237347">
    <property type="component" value="Unassembled WGS sequence"/>
</dbReference>
<name>A0AAW0KXH7_QUESU</name>
<keyword evidence="2" id="KW-1185">Reference proteome</keyword>
<reference evidence="1 2" key="1">
    <citation type="journal article" date="2018" name="Sci. Data">
        <title>The draft genome sequence of cork oak.</title>
        <authorList>
            <person name="Ramos A.M."/>
            <person name="Usie A."/>
            <person name="Barbosa P."/>
            <person name="Barros P.M."/>
            <person name="Capote T."/>
            <person name="Chaves I."/>
            <person name="Simoes F."/>
            <person name="Abreu I."/>
            <person name="Carrasquinho I."/>
            <person name="Faro C."/>
            <person name="Guimaraes J.B."/>
            <person name="Mendonca D."/>
            <person name="Nobrega F."/>
            <person name="Rodrigues L."/>
            <person name="Saibo N.J.M."/>
            <person name="Varela M.C."/>
            <person name="Egas C."/>
            <person name="Matos J."/>
            <person name="Miguel C.M."/>
            <person name="Oliveira M.M."/>
            <person name="Ricardo C.P."/>
            <person name="Goncalves S."/>
        </authorList>
    </citation>
    <scope>NUCLEOTIDE SEQUENCE [LARGE SCALE GENOMIC DNA]</scope>
    <source>
        <strain evidence="2">cv. HL8</strain>
    </source>
</reference>
<accession>A0AAW0KXH7</accession>
<gene>
    <name evidence="1" type="ORF">CFP56_012758</name>
</gene>
<dbReference type="PANTHER" id="PTHR46929">
    <property type="entry name" value="EXPRESSED PROTEIN"/>
    <property type="match status" value="1"/>
</dbReference>
<proteinExistence type="predicted"/>
<evidence type="ECO:0000313" key="2">
    <source>
        <dbReference type="Proteomes" id="UP000237347"/>
    </source>
</evidence>
<protein>
    <submittedName>
        <fullName evidence="1">Uncharacterized protein</fullName>
    </submittedName>
</protein>
<organism evidence="1 2">
    <name type="scientific">Quercus suber</name>
    <name type="common">Cork oak</name>
    <dbReference type="NCBI Taxonomy" id="58331"/>
    <lineage>
        <taxon>Eukaryota</taxon>
        <taxon>Viridiplantae</taxon>
        <taxon>Streptophyta</taxon>
        <taxon>Embryophyta</taxon>
        <taxon>Tracheophyta</taxon>
        <taxon>Spermatophyta</taxon>
        <taxon>Magnoliopsida</taxon>
        <taxon>eudicotyledons</taxon>
        <taxon>Gunneridae</taxon>
        <taxon>Pentapetalae</taxon>
        <taxon>rosids</taxon>
        <taxon>fabids</taxon>
        <taxon>Fagales</taxon>
        <taxon>Fagaceae</taxon>
        <taxon>Quercus</taxon>
    </lineage>
</organism>
<comment type="caution">
    <text evidence="1">The sequence shown here is derived from an EMBL/GenBank/DDBJ whole genome shotgun (WGS) entry which is preliminary data.</text>
</comment>
<sequence length="232" mass="27375">MHGMICSPCSMENLALNMKRVSLNSNLLEVKRFSWDEIQQKISAADYVWDNYIKVHYHIYLVIVEEKEGRTSSDSECLGTNWTSTMDRYLIELLQDQVLKGIKLVMDLCPSHGLRWLDCSMQNLNLTMTKMIFVVFLMLLMYKICRCILMLRHIEINLFPAITNYVLYMVKKFVMEDTAFRRDDIHYYANNGCFTTDWTPSMDRHLIDVMLEEVHNSIRGRRLIRLSTIKHG</sequence>
<dbReference type="PANTHER" id="PTHR46929:SF28">
    <property type="entry name" value="MYB_SANT-LIKE DNA-BINDING DOMAIN PROTEIN"/>
    <property type="match status" value="1"/>
</dbReference>
<dbReference type="EMBL" id="PKMF04000207">
    <property type="protein sequence ID" value="KAK7843289.1"/>
    <property type="molecule type" value="Genomic_DNA"/>
</dbReference>
<dbReference type="AlphaFoldDB" id="A0AAW0KXH7"/>
<evidence type="ECO:0000313" key="1">
    <source>
        <dbReference type="EMBL" id="KAK7843289.1"/>
    </source>
</evidence>